<organism evidence="2 3">
    <name type="scientific">Paenibacillus beijingensis</name>
    <dbReference type="NCBI Taxonomy" id="1126833"/>
    <lineage>
        <taxon>Bacteria</taxon>
        <taxon>Bacillati</taxon>
        <taxon>Bacillota</taxon>
        <taxon>Bacilli</taxon>
        <taxon>Bacillales</taxon>
        <taxon>Paenibacillaceae</taxon>
        <taxon>Paenibacillus</taxon>
    </lineage>
</organism>
<dbReference type="Proteomes" id="UP000032633">
    <property type="component" value="Chromosome"/>
</dbReference>
<evidence type="ECO:0008006" key="4">
    <source>
        <dbReference type="Google" id="ProtNLM"/>
    </source>
</evidence>
<sequence length="452" mass="50609">MVISNGAVRIFVSIVISALLLSGFWPESDVYSQAVKQGQAPLSKAADHKQSLKERYGLSIPDSLTKGDFIVVVAKILDLKATGHKIPFSDLQEGSPYYEPAAALYDKGIITQLSVNADRQLTQSNAVMIALKASGMKELAYTYSPEKTKRSLAKLRITGNNALSPQASQELAAAVDLGLLPADSFSSFSLSKPASGNFASMLLDRVITFHGQNENYLGRISDPDIFRLVNQAWLSRDIIEDKQLQSVVDTALKQKLVTGYNLKDSRYDPHFDPNLTLTYGHSNIVHALQLIGLLRSEGIDAKVQLEPKTSAFVYLKEWGPQDYKIVEDEDGTSIAYTKEYDLSFEFQNVEQKNDFQRIILKYAKKDSDNQTGLIADSWWQPLYFSDTAMQDYKIISNTKITSRNYYAQTFSLSNQTAAIAAGLKQLNPDIQLESYSFWVDEPFYRYLQGDYK</sequence>
<dbReference type="OrthoDB" id="368706at2"/>
<dbReference type="HOGENOM" id="CLU_051802_0_0_9"/>
<reference evidence="3" key="2">
    <citation type="submission" date="2015-03" db="EMBL/GenBank/DDBJ databases">
        <title>Genome sequence of Paenibacillus beijingensis strain DSM 24997T.</title>
        <authorList>
            <person name="Kwak Y."/>
            <person name="Shin J.-H."/>
        </authorList>
    </citation>
    <scope>NUCLEOTIDE SEQUENCE [LARGE SCALE GENOMIC DNA]</scope>
    <source>
        <strain evidence="3">DSM 24997</strain>
    </source>
</reference>
<dbReference type="RefSeq" id="WP_045670852.1">
    <property type="nucleotide sequence ID" value="NZ_CP011058.1"/>
</dbReference>
<feature type="transmembrane region" description="Helical" evidence="1">
    <location>
        <begin position="7"/>
        <end position="25"/>
    </location>
</feature>
<keyword evidence="1" id="KW-0472">Membrane</keyword>
<reference evidence="2 3" key="1">
    <citation type="journal article" date="2015" name="J. Biotechnol.">
        <title>Complete genome sequence of Paenibacillus beijingensis 7188(T) (=DSM 24997(T)), a novel rhizobacterium from jujube garden soil.</title>
        <authorList>
            <person name="Kwak Y."/>
            <person name="Shin J.H."/>
        </authorList>
    </citation>
    <scope>NUCLEOTIDE SEQUENCE [LARGE SCALE GENOMIC DNA]</scope>
    <source>
        <strain evidence="2 3">DSM 24997</strain>
    </source>
</reference>
<keyword evidence="1" id="KW-0812">Transmembrane</keyword>
<name>A0A0D5NKG2_9BACL</name>
<protein>
    <recommendedName>
        <fullName evidence="4">SLH domain-containing protein</fullName>
    </recommendedName>
</protein>
<gene>
    <name evidence="2" type="ORF">VN24_13655</name>
</gene>
<evidence type="ECO:0000313" key="3">
    <source>
        <dbReference type="Proteomes" id="UP000032633"/>
    </source>
</evidence>
<dbReference type="AlphaFoldDB" id="A0A0D5NKG2"/>
<dbReference type="EMBL" id="CP011058">
    <property type="protein sequence ID" value="AJY75423.1"/>
    <property type="molecule type" value="Genomic_DNA"/>
</dbReference>
<keyword evidence="3" id="KW-1185">Reference proteome</keyword>
<keyword evidence="1" id="KW-1133">Transmembrane helix</keyword>
<evidence type="ECO:0000313" key="2">
    <source>
        <dbReference type="EMBL" id="AJY75423.1"/>
    </source>
</evidence>
<dbReference type="KEGG" id="pbj:VN24_13655"/>
<dbReference type="PATRIC" id="fig|1126833.4.peg.2977"/>
<proteinExistence type="predicted"/>
<evidence type="ECO:0000256" key="1">
    <source>
        <dbReference type="SAM" id="Phobius"/>
    </source>
</evidence>
<accession>A0A0D5NKG2</accession>